<proteinExistence type="predicted"/>
<name>A0A7K0CPV2_9ACTN</name>
<reference evidence="2 3" key="1">
    <citation type="submission" date="2019-10" db="EMBL/GenBank/DDBJ databases">
        <title>Streptomyces smaragdinus sp. nov. and Streptomyces fabii sp. nov., isolated from the gut of fungus growing-termite Macrotermes natalensis.</title>
        <authorList>
            <person name="Schwitalla J."/>
            <person name="Benndorf R."/>
            <person name="Martin K."/>
            <person name="De Beer W."/>
            <person name="Kaster A.-K."/>
            <person name="Vollmers J."/>
            <person name="Poulsen M."/>
            <person name="Beemelmanns C."/>
        </authorList>
    </citation>
    <scope>NUCLEOTIDE SEQUENCE [LARGE SCALE GENOMIC DNA]</scope>
    <source>
        <strain evidence="2 3">RB5</strain>
    </source>
</reference>
<evidence type="ECO:0000313" key="3">
    <source>
        <dbReference type="Proteomes" id="UP000466345"/>
    </source>
</evidence>
<evidence type="ECO:0000259" key="1">
    <source>
        <dbReference type="Pfam" id="PF04149"/>
    </source>
</evidence>
<dbReference type="AlphaFoldDB" id="A0A7K0CPV2"/>
<dbReference type="EMBL" id="WEGJ01000035">
    <property type="protein sequence ID" value="MQY15520.1"/>
    <property type="molecule type" value="Genomic_DNA"/>
</dbReference>
<dbReference type="Proteomes" id="UP000466345">
    <property type="component" value="Unassembled WGS sequence"/>
</dbReference>
<organism evidence="2 3">
    <name type="scientific">Streptomyces smaragdinus</name>
    <dbReference type="NCBI Taxonomy" id="2585196"/>
    <lineage>
        <taxon>Bacteria</taxon>
        <taxon>Bacillati</taxon>
        <taxon>Actinomycetota</taxon>
        <taxon>Actinomycetes</taxon>
        <taxon>Kitasatosporales</taxon>
        <taxon>Streptomycetaceae</taxon>
        <taxon>Streptomyces</taxon>
    </lineage>
</organism>
<dbReference type="RefSeq" id="WP_153456343.1">
    <property type="nucleotide sequence ID" value="NZ_WEGJ01000035.1"/>
</dbReference>
<dbReference type="InterPro" id="IPR007278">
    <property type="entry name" value="DUF397"/>
</dbReference>
<gene>
    <name evidence="2" type="ORF">SRB5_57020</name>
</gene>
<dbReference type="Pfam" id="PF04149">
    <property type="entry name" value="DUF397"/>
    <property type="match status" value="1"/>
</dbReference>
<evidence type="ECO:0000313" key="2">
    <source>
        <dbReference type="EMBL" id="MQY15520.1"/>
    </source>
</evidence>
<feature type="domain" description="DUF397" evidence="1">
    <location>
        <begin position="6"/>
        <end position="61"/>
    </location>
</feature>
<comment type="caution">
    <text evidence="2">The sequence shown here is derived from an EMBL/GenBank/DDBJ whole genome shotgun (WGS) entry which is preliminary data.</text>
</comment>
<sequence>MSHDQLTWFKSSYSGGEGGECVEVAFDGADRVRVRDSKAEGRGSELVFTDDSWTAFVTSLRSTTGG</sequence>
<keyword evidence="3" id="KW-1185">Reference proteome</keyword>
<accession>A0A7K0CPV2</accession>
<protein>
    <recommendedName>
        <fullName evidence="1">DUF397 domain-containing protein</fullName>
    </recommendedName>
</protein>
<dbReference type="OrthoDB" id="4562195at2"/>